<organism evidence="2 3">
    <name type="scientific">Vulcaniibacterium tengchongense</name>
    <dbReference type="NCBI Taxonomy" id="1273429"/>
    <lineage>
        <taxon>Bacteria</taxon>
        <taxon>Pseudomonadati</taxon>
        <taxon>Pseudomonadota</taxon>
        <taxon>Gammaproteobacteria</taxon>
        <taxon>Lysobacterales</taxon>
        <taxon>Lysobacteraceae</taxon>
        <taxon>Vulcaniibacterium</taxon>
    </lineage>
</organism>
<keyword evidence="1" id="KW-0732">Signal</keyword>
<evidence type="ECO:0000313" key="3">
    <source>
        <dbReference type="Proteomes" id="UP000269708"/>
    </source>
</evidence>
<gene>
    <name evidence="2" type="ORF">EDC50_2522</name>
</gene>
<feature type="signal peptide" evidence="1">
    <location>
        <begin position="1"/>
        <end position="22"/>
    </location>
</feature>
<dbReference type="InterPro" id="IPR019613">
    <property type="entry name" value="DUF4198"/>
</dbReference>
<comment type="caution">
    <text evidence="2">The sequence shown here is derived from an EMBL/GenBank/DDBJ whole genome shotgun (WGS) entry which is preliminary data.</text>
</comment>
<feature type="chain" id="PRO_5018165746" evidence="1">
    <location>
        <begin position="23"/>
        <end position="269"/>
    </location>
</feature>
<dbReference type="AlphaFoldDB" id="A0A3N4V2S3"/>
<evidence type="ECO:0000256" key="1">
    <source>
        <dbReference type="SAM" id="SignalP"/>
    </source>
</evidence>
<dbReference type="Proteomes" id="UP000269708">
    <property type="component" value="Unassembled WGS sequence"/>
</dbReference>
<dbReference type="RefSeq" id="WP_123770832.1">
    <property type="nucleotide sequence ID" value="NZ_RKQN01000003.1"/>
</dbReference>
<accession>A0A3N4V2S3</accession>
<proteinExistence type="predicted"/>
<evidence type="ECO:0000313" key="2">
    <source>
        <dbReference type="EMBL" id="RPE77256.1"/>
    </source>
</evidence>
<sequence>MKRSITAAALALALALPFAAQAHKAWLQPSQTVLAGNDPWITVDAAVSNDLFYFNHVPLRLDNLVVTAPDGSRVAPQNLATGKYRSVFDLRLAQPGTYRIGVVNDSALAQWQENGQPKRWRGSAERLAAEVPKNAQGLQVTQSISRVETFVTNGSPNQTALAPSGKGLELVPVTHPNDLFAGEQARFRLQVDGKPAAGVEIEVVRGGTRYRDAQDEIKLVTDADGGFAVTWPEPGMYWLEATVEDAKATLPQAGKRRLGYVATLEVLPQ</sequence>
<protein>
    <submittedName>
        <fullName evidence="2">Putative GH25 family protein</fullName>
    </submittedName>
</protein>
<dbReference type="Pfam" id="PF10670">
    <property type="entry name" value="DUF4198"/>
    <property type="match status" value="1"/>
</dbReference>
<dbReference type="EMBL" id="RKQN01000003">
    <property type="protein sequence ID" value="RPE77256.1"/>
    <property type="molecule type" value="Genomic_DNA"/>
</dbReference>
<dbReference type="OrthoDB" id="5943at2"/>
<keyword evidence="3" id="KW-1185">Reference proteome</keyword>
<reference evidence="2 3" key="1">
    <citation type="submission" date="2018-11" db="EMBL/GenBank/DDBJ databases">
        <title>Genomic Encyclopedia of Type Strains, Phase IV (KMG-IV): sequencing the most valuable type-strain genomes for metagenomic binning, comparative biology and taxonomic classification.</title>
        <authorList>
            <person name="Goeker M."/>
        </authorList>
    </citation>
    <scope>NUCLEOTIDE SEQUENCE [LARGE SCALE GENOMIC DNA]</scope>
    <source>
        <strain evidence="2 3">DSM 25623</strain>
    </source>
</reference>
<name>A0A3N4V2S3_9GAMM</name>